<feature type="domain" description="RNA polymerase sigma-70 ECF-like HTH" evidence="3">
    <location>
        <begin position="12"/>
        <end position="192"/>
    </location>
</feature>
<gene>
    <name evidence="4" type="ORF">RAK27_12695</name>
</gene>
<name>A0AAW9JY13_CARML</name>
<sequence length="193" mass="22939">MTNEEKKKVSDAELIKGIKGGDTEFFEQLFQRYRFLTLKISRKYNVIDYDQDDIMQEARILFFQVIHEHQVEKGMSFGNLYKMKLQQFYFNLIRRQNAIKRKGNKFLGSLDEVRETNSSENYLYAPQKDATPEALLLAREGEHRYYQLLSLYEKQVLLAHTKGYEIEEIATYYDKSIQSVKNALSRCRTKFND</sequence>
<evidence type="ECO:0000256" key="1">
    <source>
        <dbReference type="ARBA" id="ARBA00023015"/>
    </source>
</evidence>
<dbReference type="GO" id="GO:0003677">
    <property type="term" value="F:DNA binding"/>
    <property type="evidence" value="ECO:0007669"/>
    <property type="project" value="InterPro"/>
</dbReference>
<evidence type="ECO:0000313" key="5">
    <source>
        <dbReference type="Proteomes" id="UP001290462"/>
    </source>
</evidence>
<reference evidence="4" key="1">
    <citation type="submission" date="2023-08" db="EMBL/GenBank/DDBJ databases">
        <title>Genomic characterization of piscicolin 126 produced by Carnobacterium maltaromaticum CM22 strain isolated from salmon (Salmo salar).</title>
        <authorList>
            <person name="Gonzalez-Gragera E."/>
            <person name="Garcia-Lopez J.D."/>
            <person name="Teso-Perez C."/>
            <person name="Gimenez-Hernandez I."/>
            <person name="Peralta-Sanchez J.M."/>
            <person name="Valdivia E."/>
            <person name="Montalban-Lopez M."/>
            <person name="Martin-Platero A.M."/>
            <person name="Banos A."/>
            <person name="Martinez-Bueno M."/>
        </authorList>
    </citation>
    <scope>NUCLEOTIDE SEQUENCE</scope>
    <source>
        <strain evidence="4">CM22</strain>
    </source>
</reference>
<dbReference type="Proteomes" id="UP001290462">
    <property type="component" value="Unassembled WGS sequence"/>
</dbReference>
<evidence type="ECO:0000313" key="4">
    <source>
        <dbReference type="EMBL" id="MDZ5759514.1"/>
    </source>
</evidence>
<dbReference type="EMBL" id="JAVBVO010000003">
    <property type="protein sequence ID" value="MDZ5759514.1"/>
    <property type="molecule type" value="Genomic_DNA"/>
</dbReference>
<dbReference type="Gene3D" id="1.10.1740.10">
    <property type="match status" value="1"/>
</dbReference>
<keyword evidence="1" id="KW-0805">Transcription regulation</keyword>
<organism evidence="4 5">
    <name type="scientific">Carnobacterium maltaromaticum</name>
    <name type="common">Carnobacterium piscicola</name>
    <dbReference type="NCBI Taxonomy" id="2751"/>
    <lineage>
        <taxon>Bacteria</taxon>
        <taxon>Bacillati</taxon>
        <taxon>Bacillota</taxon>
        <taxon>Bacilli</taxon>
        <taxon>Lactobacillales</taxon>
        <taxon>Carnobacteriaceae</taxon>
        <taxon>Carnobacterium</taxon>
    </lineage>
</organism>
<dbReference type="SUPFAM" id="SSF46894">
    <property type="entry name" value="C-terminal effector domain of the bipartite response regulators"/>
    <property type="match status" value="1"/>
</dbReference>
<dbReference type="RefSeq" id="WP_322809254.1">
    <property type="nucleotide sequence ID" value="NZ_CBCPHU010000008.1"/>
</dbReference>
<evidence type="ECO:0000256" key="2">
    <source>
        <dbReference type="ARBA" id="ARBA00023163"/>
    </source>
</evidence>
<dbReference type="GO" id="GO:0006352">
    <property type="term" value="P:DNA-templated transcription initiation"/>
    <property type="evidence" value="ECO:0007669"/>
    <property type="project" value="InterPro"/>
</dbReference>
<dbReference type="AlphaFoldDB" id="A0AAW9JY13"/>
<proteinExistence type="predicted"/>
<dbReference type="GO" id="GO:0003700">
    <property type="term" value="F:DNA-binding transcription factor activity"/>
    <property type="evidence" value="ECO:0007669"/>
    <property type="project" value="InterPro"/>
</dbReference>
<dbReference type="InterPro" id="IPR053812">
    <property type="entry name" value="HTH_Sigma70_ECF-like"/>
</dbReference>
<dbReference type="Pfam" id="PF07638">
    <property type="entry name" value="Sigma70_ECF"/>
    <property type="match status" value="1"/>
</dbReference>
<accession>A0AAW9JY13</accession>
<protein>
    <submittedName>
        <fullName evidence="4">ECF-type sigma factor</fullName>
    </submittedName>
</protein>
<dbReference type="InterPro" id="IPR016032">
    <property type="entry name" value="Sig_transdc_resp-reg_C-effctor"/>
</dbReference>
<comment type="caution">
    <text evidence="4">The sequence shown here is derived from an EMBL/GenBank/DDBJ whole genome shotgun (WGS) entry which is preliminary data.</text>
</comment>
<keyword evidence="2" id="KW-0804">Transcription</keyword>
<evidence type="ECO:0000259" key="3">
    <source>
        <dbReference type="Pfam" id="PF07638"/>
    </source>
</evidence>
<dbReference type="InterPro" id="IPR013325">
    <property type="entry name" value="RNA_pol_sigma_r2"/>
</dbReference>
<dbReference type="SUPFAM" id="SSF88946">
    <property type="entry name" value="Sigma2 domain of RNA polymerase sigma factors"/>
    <property type="match status" value="1"/>
</dbReference>